<dbReference type="AlphaFoldDB" id="A0A2S4MCT3"/>
<dbReference type="InterPro" id="IPR015421">
    <property type="entry name" value="PyrdxlP-dep_Trfase_major"/>
</dbReference>
<keyword evidence="6" id="KW-1185">Reference proteome</keyword>
<dbReference type="InterPro" id="IPR015422">
    <property type="entry name" value="PyrdxlP-dep_Trfase_small"/>
</dbReference>
<dbReference type="GO" id="GO:0046653">
    <property type="term" value="P:tetrahydrofolate metabolic process"/>
    <property type="evidence" value="ECO:0007669"/>
    <property type="project" value="TreeGrafter"/>
</dbReference>
<evidence type="ECO:0000256" key="3">
    <source>
        <dbReference type="SAM" id="MobiDB-lite"/>
    </source>
</evidence>
<proteinExistence type="predicted"/>
<dbReference type="Gene3D" id="3.40.640.10">
    <property type="entry name" value="Type I PLP-dependent aspartate aminotransferase-like (Major domain)"/>
    <property type="match status" value="1"/>
</dbReference>
<dbReference type="Proteomes" id="UP000236919">
    <property type="component" value="Unassembled WGS sequence"/>
</dbReference>
<dbReference type="GO" id="GO:0019264">
    <property type="term" value="P:glycine biosynthetic process from serine"/>
    <property type="evidence" value="ECO:0007669"/>
    <property type="project" value="TreeGrafter"/>
</dbReference>
<dbReference type="PANTHER" id="PTHR11680:SF35">
    <property type="entry name" value="SERINE HYDROXYMETHYLTRANSFERASE 1"/>
    <property type="match status" value="1"/>
</dbReference>
<evidence type="ECO:0000259" key="4">
    <source>
        <dbReference type="Pfam" id="PF00464"/>
    </source>
</evidence>
<dbReference type="GO" id="GO:0004372">
    <property type="term" value="F:glycine hydroxymethyltransferase activity"/>
    <property type="evidence" value="ECO:0007669"/>
    <property type="project" value="TreeGrafter"/>
</dbReference>
<comment type="caution">
    <text evidence="5">The sequence shown here is derived from an EMBL/GenBank/DDBJ whole genome shotgun (WGS) entry which is preliminary data.</text>
</comment>
<feature type="region of interest" description="Disordered" evidence="3">
    <location>
        <begin position="1"/>
        <end position="35"/>
    </location>
</feature>
<dbReference type="GO" id="GO:0005829">
    <property type="term" value="C:cytosol"/>
    <property type="evidence" value="ECO:0007669"/>
    <property type="project" value="TreeGrafter"/>
</dbReference>
<dbReference type="Gene3D" id="3.90.1150.10">
    <property type="entry name" value="Aspartate Aminotransferase, domain 1"/>
    <property type="match status" value="1"/>
</dbReference>
<keyword evidence="5" id="KW-0489">Methyltransferase</keyword>
<keyword evidence="5" id="KW-0808">Transferase</keyword>
<keyword evidence="2" id="KW-0663">Pyridoxal phosphate</keyword>
<gene>
    <name evidence="5" type="ORF">CYD53_105211</name>
</gene>
<comment type="cofactor">
    <cofactor evidence="1">
        <name>pyridoxal 5'-phosphate</name>
        <dbReference type="ChEBI" id="CHEBI:597326"/>
    </cofactor>
</comment>
<dbReference type="SUPFAM" id="SSF53383">
    <property type="entry name" value="PLP-dependent transferases"/>
    <property type="match status" value="1"/>
</dbReference>
<dbReference type="PANTHER" id="PTHR11680">
    <property type="entry name" value="SERINE HYDROXYMETHYLTRANSFERASE"/>
    <property type="match status" value="1"/>
</dbReference>
<accession>A0A2S4MCT3</accession>
<evidence type="ECO:0000256" key="1">
    <source>
        <dbReference type="ARBA" id="ARBA00001933"/>
    </source>
</evidence>
<organism evidence="5 6">
    <name type="scientific">Bosea psychrotolerans</name>
    <dbReference type="NCBI Taxonomy" id="1871628"/>
    <lineage>
        <taxon>Bacteria</taxon>
        <taxon>Pseudomonadati</taxon>
        <taxon>Pseudomonadota</taxon>
        <taxon>Alphaproteobacteria</taxon>
        <taxon>Hyphomicrobiales</taxon>
        <taxon>Boseaceae</taxon>
        <taxon>Bosea</taxon>
    </lineage>
</organism>
<evidence type="ECO:0000313" key="6">
    <source>
        <dbReference type="Proteomes" id="UP000236919"/>
    </source>
</evidence>
<dbReference type="Pfam" id="PF00464">
    <property type="entry name" value="SHMT"/>
    <property type="match status" value="1"/>
</dbReference>
<dbReference type="GO" id="GO:0032259">
    <property type="term" value="P:methylation"/>
    <property type="evidence" value="ECO:0007669"/>
    <property type="project" value="UniProtKB-KW"/>
</dbReference>
<feature type="domain" description="Serine hydroxymethyltransferase-like" evidence="4">
    <location>
        <begin position="85"/>
        <end position="447"/>
    </location>
</feature>
<dbReference type="InterPro" id="IPR049943">
    <property type="entry name" value="Ser_HO-MeTrfase-like"/>
</dbReference>
<reference evidence="5 6" key="1">
    <citation type="submission" date="2018-01" db="EMBL/GenBank/DDBJ databases">
        <title>Genomic Encyclopedia of Type Strains, Phase III (KMG-III): the genomes of soil and plant-associated and newly described type strains.</title>
        <authorList>
            <person name="Whitman W."/>
        </authorList>
    </citation>
    <scope>NUCLEOTIDE SEQUENCE [LARGE SCALE GENOMIC DNA]</scope>
    <source>
        <strain evidence="5 6">1131</strain>
    </source>
</reference>
<dbReference type="EMBL" id="PQFZ01000005">
    <property type="protein sequence ID" value="POR52546.1"/>
    <property type="molecule type" value="Genomic_DNA"/>
</dbReference>
<name>A0A2S4MCT3_9HYPH</name>
<dbReference type="InterPro" id="IPR039429">
    <property type="entry name" value="SHMT-like_dom"/>
</dbReference>
<dbReference type="InterPro" id="IPR015424">
    <property type="entry name" value="PyrdxlP-dep_Trfase"/>
</dbReference>
<evidence type="ECO:0000313" key="5">
    <source>
        <dbReference type="EMBL" id="POR52546.1"/>
    </source>
</evidence>
<dbReference type="GO" id="GO:0030170">
    <property type="term" value="F:pyridoxal phosphate binding"/>
    <property type="evidence" value="ECO:0007669"/>
    <property type="project" value="TreeGrafter"/>
</dbReference>
<evidence type="ECO:0000256" key="2">
    <source>
        <dbReference type="ARBA" id="ARBA00022898"/>
    </source>
</evidence>
<dbReference type="OrthoDB" id="8181332at2"/>
<dbReference type="GO" id="GO:0008168">
    <property type="term" value="F:methyltransferase activity"/>
    <property type="evidence" value="ECO:0007669"/>
    <property type="project" value="UniProtKB-KW"/>
</dbReference>
<protein>
    <submittedName>
        <fullName evidence="5">Glycine hydroxymethyltransferase</fullName>
    </submittedName>
</protein>
<sequence length="488" mass="50862">MSLKSPVGTSSPHPEEPRSGVSKDAPDGSGASWSILRDAIPNGMAPQDEGSGGLQTASKTAALPTRFPDAGWHGFFGADARRLGADVVALIDQDREREGQSLNMIASASYAPLGLRQIEGSHLVNRAPMGLPGRRSVANCEQLDAIENLAIDRAKAIFGAEYVNVQALSSTIANVAVLRAILPAEGARLLTFDELAGGHVSHGAMRHITGVGREVVSFGVTGSGAVDLDQARDLARKVRPHVLLAGPSSYPREIDFAGLRAIADEVGALLFTDIAHVAGLIAAGLHANPVPFSDVSTTSTQKTLCGPRNGAFVFARERFGADIDASIFPGLQGPAASNMIAARAVQMEMVARPAFAQLMRDVVANAKAFATGLEEGGIELYTGGTDSHMIMAYTGENWTQAQLVAGLAAHGILGNAMRAPGQGGEPRTAFRFGSVALTIRGLRPSEAMGLGREVAGILRAGPAASLDPARLRRLQDLAAAHPIPSFVD</sequence>